<proteinExistence type="predicted"/>
<dbReference type="EMBL" id="CAFBMC010000077">
    <property type="protein sequence ID" value="CAB4906029.1"/>
    <property type="molecule type" value="Genomic_DNA"/>
</dbReference>
<dbReference type="Pfam" id="PF01261">
    <property type="entry name" value="AP_endonuc_2"/>
    <property type="match status" value="1"/>
</dbReference>
<dbReference type="InterPro" id="IPR013022">
    <property type="entry name" value="Xyl_isomerase-like_TIM-brl"/>
</dbReference>
<name>A0A6J7GRK1_9ZZZZ</name>
<feature type="domain" description="Xylose isomerase-like TIM barrel" evidence="1">
    <location>
        <begin position="30"/>
        <end position="158"/>
    </location>
</feature>
<dbReference type="Gene3D" id="3.20.20.150">
    <property type="entry name" value="Divalent-metal-dependent TIM barrel enzymes"/>
    <property type="match status" value="1"/>
</dbReference>
<protein>
    <submittedName>
        <fullName evidence="2">Unannotated protein</fullName>
    </submittedName>
</protein>
<accession>A0A6J7GRK1</accession>
<gene>
    <name evidence="2" type="ORF">UFOPK3495_01262</name>
    <name evidence="3" type="ORF">UFOPK4237_01068</name>
</gene>
<sequence>MAAASEYQVAVQELNPKGVTTLYWTTVKEESVDRVGRIADYLQTPLLIEFSPGPVATLADAEAVITSVGSDRARIILDSYHFFRSGSTWQMLDSVPLSYIEIVQFNDALPAISSNYMDETTKRRTWPGSGEFELERFSETLRNKGWDRPVSIEVMSEHLAQLSLEAYCRLAYESSISYWT</sequence>
<reference evidence="2" key="1">
    <citation type="submission" date="2020-05" db="EMBL/GenBank/DDBJ databases">
        <authorList>
            <person name="Chiriac C."/>
            <person name="Salcher M."/>
            <person name="Ghai R."/>
            <person name="Kavagutti S V."/>
        </authorList>
    </citation>
    <scope>NUCLEOTIDE SEQUENCE</scope>
</reference>
<dbReference type="PANTHER" id="PTHR12110:SF21">
    <property type="entry name" value="XYLOSE ISOMERASE-LIKE TIM BARREL DOMAIN-CONTAINING PROTEIN"/>
    <property type="match status" value="1"/>
</dbReference>
<dbReference type="EMBL" id="CAFBPZ010000071">
    <property type="protein sequence ID" value="CAB5039937.1"/>
    <property type="molecule type" value="Genomic_DNA"/>
</dbReference>
<dbReference type="InterPro" id="IPR050312">
    <property type="entry name" value="IolE/XylAMocC-like"/>
</dbReference>
<dbReference type="PANTHER" id="PTHR12110">
    <property type="entry name" value="HYDROXYPYRUVATE ISOMERASE"/>
    <property type="match status" value="1"/>
</dbReference>
<dbReference type="AlphaFoldDB" id="A0A6J7GRK1"/>
<evidence type="ECO:0000313" key="3">
    <source>
        <dbReference type="EMBL" id="CAB5039937.1"/>
    </source>
</evidence>
<evidence type="ECO:0000313" key="2">
    <source>
        <dbReference type="EMBL" id="CAB4906029.1"/>
    </source>
</evidence>
<organism evidence="2">
    <name type="scientific">freshwater metagenome</name>
    <dbReference type="NCBI Taxonomy" id="449393"/>
    <lineage>
        <taxon>unclassified sequences</taxon>
        <taxon>metagenomes</taxon>
        <taxon>ecological metagenomes</taxon>
    </lineage>
</organism>
<dbReference type="InterPro" id="IPR036237">
    <property type="entry name" value="Xyl_isomerase-like_sf"/>
</dbReference>
<dbReference type="SUPFAM" id="SSF51658">
    <property type="entry name" value="Xylose isomerase-like"/>
    <property type="match status" value="1"/>
</dbReference>
<evidence type="ECO:0000259" key="1">
    <source>
        <dbReference type="Pfam" id="PF01261"/>
    </source>
</evidence>